<dbReference type="OrthoDB" id="65817at2157"/>
<feature type="domain" description="4Fe-4S ferredoxin-type" evidence="1">
    <location>
        <begin position="92"/>
        <end position="118"/>
    </location>
</feature>
<keyword evidence="3" id="KW-1185">Reference proteome</keyword>
<gene>
    <name evidence="2" type="ORF">SZ63_06335</name>
</gene>
<dbReference type="InterPro" id="IPR002586">
    <property type="entry name" value="CobQ/CobB/MinD/ParA_Nub-bd_dom"/>
</dbReference>
<dbReference type="STRING" id="1550566.SZ63_06335"/>
<dbReference type="PANTHER" id="PTHR43534">
    <property type="entry name" value="MIND SUPERFAMILY P-LOOP ATPASE CONTAINING AN INSERTED FERREDOXIN DOMAIN"/>
    <property type="match status" value="1"/>
</dbReference>
<dbReference type="PANTHER" id="PTHR43534:SF1">
    <property type="entry name" value="4FE-4S CLUSTER CONTAINING PARA FAMILY ATPASE PROTEIN"/>
    <property type="match status" value="1"/>
</dbReference>
<accession>A0A0H1R1A4</accession>
<dbReference type="Pfam" id="PF00037">
    <property type="entry name" value="Fer4"/>
    <property type="match status" value="2"/>
</dbReference>
<comment type="caution">
    <text evidence="2">The sequence shown here is derived from an EMBL/GenBank/DDBJ whole genome shotgun (WGS) entry which is preliminary data.</text>
</comment>
<evidence type="ECO:0000313" key="3">
    <source>
        <dbReference type="Proteomes" id="UP000035301"/>
    </source>
</evidence>
<dbReference type="PATRIC" id="fig|1550566.3.peg.1374"/>
<dbReference type="Proteomes" id="UP000035301">
    <property type="component" value="Unassembled WGS sequence"/>
</dbReference>
<dbReference type="GO" id="GO:0016491">
    <property type="term" value="F:oxidoreductase activity"/>
    <property type="evidence" value="ECO:0007669"/>
    <property type="project" value="UniProtKB-ARBA"/>
</dbReference>
<dbReference type="InterPro" id="IPR017896">
    <property type="entry name" value="4Fe4S_Fe-S-bd"/>
</dbReference>
<dbReference type="InterPro" id="IPR017900">
    <property type="entry name" value="4Fe4S_Fe_S_CS"/>
</dbReference>
<evidence type="ECO:0000313" key="2">
    <source>
        <dbReference type="EMBL" id="KLK88611.1"/>
    </source>
</evidence>
<dbReference type="RefSeq" id="WP_048182786.1">
    <property type="nucleotide sequence ID" value="NZ_JXOJ01000002.1"/>
</dbReference>
<protein>
    <submittedName>
        <fullName evidence="2">(4Fe-4S)-binding protein</fullName>
    </submittedName>
</protein>
<dbReference type="SUPFAM" id="SSF52540">
    <property type="entry name" value="P-loop containing nucleoside triphosphate hydrolases"/>
    <property type="match status" value="1"/>
</dbReference>
<dbReference type="PROSITE" id="PS00198">
    <property type="entry name" value="4FE4S_FER_1"/>
    <property type="match status" value="1"/>
</dbReference>
<dbReference type="SUPFAM" id="SSF54862">
    <property type="entry name" value="4Fe-4S ferredoxins"/>
    <property type="match status" value="1"/>
</dbReference>
<feature type="domain" description="4Fe-4S ferredoxin-type" evidence="1">
    <location>
        <begin position="60"/>
        <end position="89"/>
    </location>
</feature>
<dbReference type="PROSITE" id="PS51379">
    <property type="entry name" value="4FE4S_FER_2"/>
    <property type="match status" value="2"/>
</dbReference>
<proteinExistence type="predicted"/>
<reference evidence="2 3" key="1">
    <citation type="journal article" date="2015" name="Int. J. Syst. Evol. Microbiol.">
        <title>Methanoculleus sediminis sp. nov., a methanogen from sediments near a submarine mud volcano.</title>
        <authorList>
            <person name="Chen S.C."/>
            <person name="Chen M.F."/>
            <person name="Lai M.C."/>
            <person name="Weng C.Y."/>
            <person name="Wu S.Y."/>
            <person name="Lin S."/>
            <person name="Yang T.F."/>
            <person name="Chen P.C."/>
        </authorList>
    </citation>
    <scope>NUCLEOTIDE SEQUENCE [LARGE SCALE GENOMIC DNA]</scope>
    <source>
        <strain evidence="2 3">S3Fa</strain>
    </source>
</reference>
<organism evidence="2 3">
    <name type="scientific">Methanoculleus sediminis</name>
    <dbReference type="NCBI Taxonomy" id="1550566"/>
    <lineage>
        <taxon>Archaea</taxon>
        <taxon>Methanobacteriati</taxon>
        <taxon>Methanobacteriota</taxon>
        <taxon>Stenosarchaea group</taxon>
        <taxon>Methanomicrobia</taxon>
        <taxon>Methanomicrobiales</taxon>
        <taxon>Methanomicrobiaceae</taxon>
        <taxon>Methanoculleus</taxon>
    </lineage>
</organism>
<dbReference type="Pfam" id="PF01656">
    <property type="entry name" value="CbiA"/>
    <property type="match status" value="1"/>
</dbReference>
<dbReference type="CDD" id="cd03110">
    <property type="entry name" value="SIMIBI_bact_arch"/>
    <property type="match status" value="1"/>
</dbReference>
<dbReference type="InterPro" id="IPR027417">
    <property type="entry name" value="P-loop_NTPase"/>
</dbReference>
<dbReference type="AlphaFoldDB" id="A0A0H1R1A4"/>
<dbReference type="Gene3D" id="3.40.50.300">
    <property type="entry name" value="P-loop containing nucleotide triphosphate hydrolases"/>
    <property type="match status" value="2"/>
</dbReference>
<name>A0A0H1R1A4_9EURY</name>
<evidence type="ECO:0000259" key="1">
    <source>
        <dbReference type="PROSITE" id="PS51379"/>
    </source>
</evidence>
<dbReference type="Gene3D" id="3.30.70.20">
    <property type="match status" value="1"/>
</dbReference>
<dbReference type="EMBL" id="JXOJ01000002">
    <property type="protein sequence ID" value="KLK88611.1"/>
    <property type="molecule type" value="Genomic_DNA"/>
</dbReference>
<sequence>MIRLAVVSGKGGTGKTMVAAALADISGVPQVLADCDVDAANLELLFRPRRLTTEEFRGLAAARIDPERCRGCGICADHCRFGAIVRRDDAWEVDTLHCEGCAVCTYVCPMGAISMEQRVCGEIYTSATDRGNLAHARLFPGSGNSGLLVTEVKKRAVSLADGAALLLADGPPGIGCPLIATISGMDAVLIVTEPGVSALHDLERLVTVCRRFGVRIFAAINRFDLAEDICKRIEDYCEREGIVVASKIPFDPAVVDAVRNGRPVTRSESPATGALRALRDTLFAELGLE</sequence>